<accession>A0A2T0FMD8</accession>
<keyword evidence="3" id="KW-1185">Reference proteome</keyword>
<proteinExistence type="predicted"/>
<dbReference type="EMBL" id="NDIQ01000022">
    <property type="protein sequence ID" value="PRT56152.1"/>
    <property type="molecule type" value="Genomic_DNA"/>
</dbReference>
<evidence type="ECO:0000313" key="2">
    <source>
        <dbReference type="EMBL" id="PRT56152.1"/>
    </source>
</evidence>
<dbReference type="Gene3D" id="1.10.287.1490">
    <property type="match status" value="1"/>
</dbReference>
<evidence type="ECO:0000313" key="3">
    <source>
        <dbReference type="Proteomes" id="UP000238350"/>
    </source>
</evidence>
<feature type="coiled-coil region" evidence="1">
    <location>
        <begin position="118"/>
        <end position="159"/>
    </location>
</feature>
<gene>
    <name evidence="2" type="ORF">B9G98_03772</name>
</gene>
<sequence>MVKSDEEAIRHMMTADGTFQSLRSAIFDGQEWLATGEFEDLLRQLELQKQAHQNDKQHNLRQIEQLRTELAGLDEVVDEKSREFQEIQAKFANKQKLDQRIADLDRTRRMMSNGKEIVALLNQTRSQELEKISNLQQQVATLQAQSEALTAQVQERTERFESLATQISEFRALVESMSPEPVVKKSRK</sequence>
<dbReference type="OrthoDB" id="552115at2759"/>
<dbReference type="Proteomes" id="UP000238350">
    <property type="component" value="Unassembled WGS sequence"/>
</dbReference>
<feature type="coiled-coil region" evidence="1">
    <location>
        <begin position="42"/>
        <end position="90"/>
    </location>
</feature>
<evidence type="ECO:0000256" key="1">
    <source>
        <dbReference type="SAM" id="Coils"/>
    </source>
</evidence>
<dbReference type="GeneID" id="36517520"/>
<evidence type="ECO:0008006" key="4">
    <source>
        <dbReference type="Google" id="ProtNLM"/>
    </source>
</evidence>
<reference evidence="2 3" key="1">
    <citation type="submission" date="2017-04" db="EMBL/GenBank/DDBJ databases">
        <title>Genome sequencing of [Candida] sorbophila.</title>
        <authorList>
            <person name="Ahn J.O."/>
        </authorList>
    </citation>
    <scope>NUCLEOTIDE SEQUENCE [LARGE SCALE GENOMIC DNA]</scope>
    <source>
        <strain evidence="2 3">DS02</strain>
    </source>
</reference>
<keyword evidence="1" id="KW-0175">Coiled coil</keyword>
<comment type="caution">
    <text evidence="2">The sequence shown here is derived from an EMBL/GenBank/DDBJ whole genome shotgun (WGS) entry which is preliminary data.</text>
</comment>
<organism evidence="2 3">
    <name type="scientific">Wickerhamiella sorbophila</name>
    <dbReference type="NCBI Taxonomy" id="45607"/>
    <lineage>
        <taxon>Eukaryota</taxon>
        <taxon>Fungi</taxon>
        <taxon>Dikarya</taxon>
        <taxon>Ascomycota</taxon>
        <taxon>Saccharomycotina</taxon>
        <taxon>Dipodascomycetes</taxon>
        <taxon>Dipodascales</taxon>
        <taxon>Trichomonascaceae</taxon>
        <taxon>Wickerhamiella</taxon>
    </lineage>
</organism>
<dbReference type="AlphaFoldDB" id="A0A2T0FMD8"/>
<name>A0A2T0FMD8_9ASCO</name>
<protein>
    <recommendedName>
        <fullName evidence="4">Chromosome partition protein Smc</fullName>
    </recommendedName>
</protein>
<dbReference type="RefSeq" id="XP_024666097.1">
    <property type="nucleotide sequence ID" value="XM_024810329.1"/>
</dbReference>